<evidence type="ECO:0000313" key="2">
    <source>
        <dbReference type="Proteomes" id="UP001174909"/>
    </source>
</evidence>
<evidence type="ECO:0000313" key="1">
    <source>
        <dbReference type="EMBL" id="CAI8030899.1"/>
    </source>
</evidence>
<dbReference type="Proteomes" id="UP001174909">
    <property type="component" value="Unassembled WGS sequence"/>
</dbReference>
<keyword evidence="2" id="KW-1185">Reference proteome</keyword>
<accession>A0AA35SJX3</accession>
<gene>
    <name evidence="1" type="ORF">GBAR_LOCUS17534</name>
</gene>
<dbReference type="AlphaFoldDB" id="A0AA35SJX3"/>
<dbReference type="InterPro" id="IPR036249">
    <property type="entry name" value="Thioredoxin-like_sf"/>
</dbReference>
<protein>
    <submittedName>
        <fullName evidence="1">Uncharacterized protein</fullName>
    </submittedName>
</protein>
<proteinExistence type="predicted"/>
<reference evidence="1" key="1">
    <citation type="submission" date="2023-03" db="EMBL/GenBank/DDBJ databases">
        <authorList>
            <person name="Steffen K."/>
            <person name="Cardenas P."/>
        </authorList>
    </citation>
    <scope>NUCLEOTIDE SEQUENCE</scope>
</reference>
<dbReference type="EMBL" id="CASHTH010002505">
    <property type="protein sequence ID" value="CAI8030899.1"/>
    <property type="molecule type" value="Genomic_DNA"/>
</dbReference>
<dbReference type="SUPFAM" id="SSF52833">
    <property type="entry name" value="Thioredoxin-like"/>
    <property type="match status" value="1"/>
</dbReference>
<name>A0AA35SJX3_GEOBA</name>
<sequence>MKDIYPQYADNVDLFAIGVHPGIVEDINTLETYRSERDHPWPVATAPSQVMAELGVTIQSTKIAFDSQGTIVYREGMGLGSDEEWHRVFTELSQSQ</sequence>
<comment type="caution">
    <text evidence="1">The sequence shown here is derived from an EMBL/GenBank/DDBJ whole genome shotgun (WGS) entry which is preliminary data.</text>
</comment>
<organism evidence="1 2">
    <name type="scientific">Geodia barretti</name>
    <name type="common">Barrett's horny sponge</name>
    <dbReference type="NCBI Taxonomy" id="519541"/>
    <lineage>
        <taxon>Eukaryota</taxon>
        <taxon>Metazoa</taxon>
        <taxon>Porifera</taxon>
        <taxon>Demospongiae</taxon>
        <taxon>Heteroscleromorpha</taxon>
        <taxon>Tetractinellida</taxon>
        <taxon>Astrophorina</taxon>
        <taxon>Geodiidae</taxon>
        <taxon>Geodia</taxon>
    </lineage>
</organism>
<dbReference type="Gene3D" id="3.40.30.10">
    <property type="entry name" value="Glutaredoxin"/>
    <property type="match status" value="1"/>
</dbReference>